<organism evidence="1">
    <name type="scientific">Anguilla anguilla</name>
    <name type="common">European freshwater eel</name>
    <name type="synonym">Muraena anguilla</name>
    <dbReference type="NCBI Taxonomy" id="7936"/>
    <lineage>
        <taxon>Eukaryota</taxon>
        <taxon>Metazoa</taxon>
        <taxon>Chordata</taxon>
        <taxon>Craniata</taxon>
        <taxon>Vertebrata</taxon>
        <taxon>Euteleostomi</taxon>
        <taxon>Actinopterygii</taxon>
        <taxon>Neopterygii</taxon>
        <taxon>Teleostei</taxon>
        <taxon>Anguilliformes</taxon>
        <taxon>Anguillidae</taxon>
        <taxon>Anguilla</taxon>
    </lineage>
</organism>
<reference evidence="1" key="1">
    <citation type="submission" date="2014-11" db="EMBL/GenBank/DDBJ databases">
        <authorList>
            <person name="Amaro Gonzalez C."/>
        </authorList>
    </citation>
    <scope>NUCLEOTIDE SEQUENCE</scope>
</reference>
<protein>
    <submittedName>
        <fullName evidence="1">Uncharacterized protein</fullName>
    </submittedName>
</protein>
<accession>A0A0E9QPM0</accession>
<proteinExistence type="predicted"/>
<dbReference type="EMBL" id="GBXM01089701">
    <property type="protein sequence ID" value="JAH18876.1"/>
    <property type="molecule type" value="Transcribed_RNA"/>
</dbReference>
<evidence type="ECO:0000313" key="1">
    <source>
        <dbReference type="EMBL" id="JAH18876.1"/>
    </source>
</evidence>
<name>A0A0E9QPM0_ANGAN</name>
<reference evidence="1" key="2">
    <citation type="journal article" date="2015" name="Fish Shellfish Immunol.">
        <title>Early steps in the European eel (Anguilla anguilla)-Vibrio vulnificus interaction in the gills: Role of the RtxA13 toxin.</title>
        <authorList>
            <person name="Callol A."/>
            <person name="Pajuelo D."/>
            <person name="Ebbesson L."/>
            <person name="Teles M."/>
            <person name="MacKenzie S."/>
            <person name="Amaro C."/>
        </authorList>
    </citation>
    <scope>NUCLEOTIDE SEQUENCE</scope>
</reference>
<dbReference type="AlphaFoldDB" id="A0A0E9QPM0"/>
<sequence length="49" mass="5332">MLSAFHSGPPTQIVMSEFLFGSAATSYKCQSRYPAGKNGCRPQIGQFSF</sequence>